<reference evidence="2 3" key="1">
    <citation type="journal article" date="2019" name="Nat. Med.">
        <title>A library of human gut bacterial isolates paired with longitudinal multiomics data enables mechanistic microbiome research.</title>
        <authorList>
            <person name="Poyet M."/>
            <person name="Groussin M."/>
            <person name="Gibbons S.M."/>
            <person name="Avila-Pacheco J."/>
            <person name="Jiang X."/>
            <person name="Kearney S.M."/>
            <person name="Perrotta A.R."/>
            <person name="Berdy B."/>
            <person name="Zhao S."/>
            <person name="Lieberman T.D."/>
            <person name="Swanson P.K."/>
            <person name="Smith M."/>
            <person name="Roesemann S."/>
            <person name="Alexander J.E."/>
            <person name="Rich S.A."/>
            <person name="Livny J."/>
            <person name="Vlamakis H."/>
            <person name="Clish C."/>
            <person name="Bullock K."/>
            <person name="Deik A."/>
            <person name="Scott J."/>
            <person name="Pierce K.A."/>
            <person name="Xavier R.J."/>
            <person name="Alm E.J."/>
        </authorList>
    </citation>
    <scope>NUCLEOTIDE SEQUENCE [LARGE SCALE GENOMIC DNA]</scope>
    <source>
        <strain evidence="2 3">BIOML-A27</strain>
    </source>
</reference>
<feature type="domain" description="Siphovirus-type tail component RIFT-related" evidence="1">
    <location>
        <begin position="219"/>
        <end position="315"/>
    </location>
</feature>
<accession>A0A6A2FL13</accession>
<dbReference type="GO" id="GO:0005975">
    <property type="term" value="P:carbohydrate metabolic process"/>
    <property type="evidence" value="ECO:0007669"/>
    <property type="project" value="UniProtKB-ARBA"/>
</dbReference>
<dbReference type="InterPro" id="IPR013320">
    <property type="entry name" value="ConA-like_dom_sf"/>
</dbReference>
<gene>
    <name evidence="2" type="ORF">GAQ59_13265</name>
</gene>
<dbReference type="GO" id="GO:0004553">
    <property type="term" value="F:hydrolase activity, hydrolyzing O-glycosyl compounds"/>
    <property type="evidence" value="ECO:0007669"/>
    <property type="project" value="UniProtKB-ARBA"/>
</dbReference>
<dbReference type="Gene3D" id="2.60.120.200">
    <property type="match status" value="1"/>
</dbReference>
<protein>
    <submittedName>
        <fullName evidence="2">LamG domain-containing protein</fullName>
    </submittedName>
</protein>
<dbReference type="Proteomes" id="UP000433928">
    <property type="component" value="Unassembled WGS sequence"/>
</dbReference>
<organism evidence="2 3">
    <name type="scientific">Bacteroides uniformis</name>
    <dbReference type="NCBI Taxonomy" id="820"/>
    <lineage>
        <taxon>Bacteria</taxon>
        <taxon>Pseudomonadati</taxon>
        <taxon>Bacteroidota</taxon>
        <taxon>Bacteroidia</taxon>
        <taxon>Bacteroidales</taxon>
        <taxon>Bacteroidaceae</taxon>
        <taxon>Bacteroides</taxon>
    </lineage>
</organism>
<proteinExistence type="predicted"/>
<dbReference type="InterPro" id="IPR008841">
    <property type="entry name" value="Siphovirus-type_tail_N"/>
</dbReference>
<dbReference type="EMBL" id="WCUG01000010">
    <property type="protein sequence ID" value="KAB4169014.1"/>
    <property type="molecule type" value="Genomic_DNA"/>
</dbReference>
<sequence length="405" mass="45538">MALEQNLILDLPFDEANGSTVAYDFAQNRHDATVVDCSFVAGKQGNCINFDGEGYADVNYNVVPLSGSFTILAWVKANKYPDGYTGKRIGLFCNTDQVDGYRTFWIDVEPDSWGFFAIKKSGNRVLVYLDTQLIETIVLPSTLTGIALIQDIYGIGYGYADLDSVKVYNVVLSDAEIGEELNSVAQLEYYLDGKNFRDFGIRVESSTGVLDLPKLKTPASVDWADYHGKVIDLSEKRYQEREITLNCWLKASGKMDFVERVNTLYDRFRQDGTQRLMISIHPTKPLVYEVYCEDGVAPSKRWNDDKMIGTFSLKLKEPDPVKRVVRHQRLNSGSAKVSVAFKSDKMINIYWGDGTVDTDVYGDCTGKNAISHTYTDNGIYYIIVAGVIEDITDFETNGIVVWNRL</sequence>
<dbReference type="Pfam" id="PF05709">
    <property type="entry name" value="Sipho_tail"/>
    <property type="match status" value="1"/>
</dbReference>
<name>A0A6A2FL13_BACUN</name>
<dbReference type="Gene3D" id="2.40.30.200">
    <property type="match status" value="1"/>
</dbReference>
<evidence type="ECO:0000259" key="1">
    <source>
        <dbReference type="Pfam" id="PF05709"/>
    </source>
</evidence>
<evidence type="ECO:0000313" key="3">
    <source>
        <dbReference type="Proteomes" id="UP000433928"/>
    </source>
</evidence>
<comment type="caution">
    <text evidence="2">The sequence shown here is derived from an EMBL/GenBank/DDBJ whole genome shotgun (WGS) entry which is preliminary data.</text>
</comment>
<evidence type="ECO:0000313" key="2">
    <source>
        <dbReference type="EMBL" id="KAB4169014.1"/>
    </source>
</evidence>
<dbReference type="RefSeq" id="WP_151853645.1">
    <property type="nucleotide sequence ID" value="NZ_WCUD01000086.1"/>
</dbReference>
<dbReference type="AlphaFoldDB" id="A0A6A2FL13"/>
<dbReference type="SUPFAM" id="SSF49899">
    <property type="entry name" value="Concanavalin A-like lectins/glucanases"/>
    <property type="match status" value="1"/>
</dbReference>